<feature type="short sequence motif" description="Histidine triad motif" evidence="1">
    <location>
        <begin position="96"/>
        <end position="100"/>
    </location>
</feature>
<keyword evidence="4" id="KW-1185">Reference proteome</keyword>
<gene>
    <name evidence="3" type="ORF">L2W38_02635</name>
</gene>
<sequence length="112" mass="12336">MGRDCPFCAIVAGESKAEVVYENDRCLAFRDISPQAPRHVLIVPKEHIPSIDQVEDPTLWISIMAAVREVVNRISPDSGYRLVVNCGEDAGQTVPHLHVHLLSGRPMGWPPG</sequence>
<dbReference type="CDD" id="cd01276">
    <property type="entry name" value="PKCI_related"/>
    <property type="match status" value="1"/>
</dbReference>
<evidence type="ECO:0000256" key="1">
    <source>
        <dbReference type="PROSITE-ProRule" id="PRU00464"/>
    </source>
</evidence>
<feature type="domain" description="HIT" evidence="2">
    <location>
        <begin position="6"/>
        <end position="112"/>
    </location>
</feature>
<proteinExistence type="predicted"/>
<dbReference type="InterPro" id="IPR011146">
    <property type="entry name" value="HIT-like"/>
</dbReference>
<dbReference type="PANTHER" id="PTHR23089">
    <property type="entry name" value="HISTIDINE TRIAD HIT PROTEIN"/>
    <property type="match status" value="1"/>
</dbReference>
<organism evidence="3 4">
    <name type="scientific">Dethiosulfovibrio marinus</name>
    <dbReference type="NCBI Taxonomy" id="133532"/>
    <lineage>
        <taxon>Bacteria</taxon>
        <taxon>Thermotogati</taxon>
        <taxon>Synergistota</taxon>
        <taxon>Synergistia</taxon>
        <taxon>Synergistales</taxon>
        <taxon>Dethiosulfovibrionaceae</taxon>
        <taxon>Dethiosulfovibrio</taxon>
    </lineage>
</organism>
<dbReference type="Gene3D" id="3.30.428.10">
    <property type="entry name" value="HIT-like"/>
    <property type="match status" value="1"/>
</dbReference>
<dbReference type="Pfam" id="PF01230">
    <property type="entry name" value="HIT"/>
    <property type="match status" value="1"/>
</dbReference>
<dbReference type="InterPro" id="IPR019808">
    <property type="entry name" value="Histidine_triad_CS"/>
</dbReference>
<dbReference type="InterPro" id="IPR001310">
    <property type="entry name" value="Histidine_triad_HIT"/>
</dbReference>
<evidence type="ECO:0000313" key="4">
    <source>
        <dbReference type="Proteomes" id="UP001200430"/>
    </source>
</evidence>
<name>A0ABS9ELY5_9BACT</name>
<accession>A0ABS9ELY5</accession>
<evidence type="ECO:0000313" key="3">
    <source>
        <dbReference type="EMBL" id="MCF4141714.1"/>
    </source>
</evidence>
<dbReference type="SUPFAM" id="SSF54197">
    <property type="entry name" value="HIT-like"/>
    <property type="match status" value="1"/>
</dbReference>
<evidence type="ECO:0000259" key="2">
    <source>
        <dbReference type="PROSITE" id="PS51084"/>
    </source>
</evidence>
<reference evidence="3 4" key="1">
    <citation type="submission" date="2022-01" db="EMBL/GenBank/DDBJ databases">
        <title>Dethiosulfovibrio faecalis sp. nov., a novel proteolytic, non-sulfur-reducing bacterium isolated from a marine aquaculture solid waste bioreactor.</title>
        <authorList>
            <person name="Grabowski S."/>
            <person name="Apolinario E."/>
            <person name="Schneider N."/>
            <person name="Marshall C.W."/>
            <person name="Sowers K.R."/>
        </authorList>
    </citation>
    <scope>NUCLEOTIDE SEQUENCE [LARGE SCALE GENOMIC DNA]</scope>
    <source>
        <strain evidence="3 4">DSM 12537</strain>
    </source>
</reference>
<dbReference type="PROSITE" id="PS00892">
    <property type="entry name" value="HIT_1"/>
    <property type="match status" value="1"/>
</dbReference>
<dbReference type="PROSITE" id="PS51084">
    <property type="entry name" value="HIT_2"/>
    <property type="match status" value="1"/>
</dbReference>
<protein>
    <submittedName>
        <fullName evidence="3">Histidine triad nucleotide-binding protein</fullName>
    </submittedName>
</protein>
<dbReference type="Proteomes" id="UP001200430">
    <property type="component" value="Unassembled WGS sequence"/>
</dbReference>
<comment type="caution">
    <text evidence="3">The sequence shown here is derived from an EMBL/GenBank/DDBJ whole genome shotgun (WGS) entry which is preliminary data.</text>
</comment>
<dbReference type="InterPro" id="IPR036265">
    <property type="entry name" value="HIT-like_sf"/>
</dbReference>
<dbReference type="PRINTS" id="PR00332">
    <property type="entry name" value="HISTRIAD"/>
</dbReference>
<dbReference type="EMBL" id="JAKGUD010000002">
    <property type="protein sequence ID" value="MCF4141714.1"/>
    <property type="molecule type" value="Genomic_DNA"/>
</dbReference>